<dbReference type="Gene3D" id="3.90.550.10">
    <property type="entry name" value="Spore Coat Polysaccharide Biosynthesis Protein SpsA, Chain A"/>
    <property type="match status" value="1"/>
</dbReference>
<feature type="transmembrane region" description="Helical" evidence="1">
    <location>
        <begin position="582"/>
        <end position="601"/>
    </location>
</feature>
<evidence type="ECO:0000259" key="2">
    <source>
        <dbReference type="Pfam" id="PF00535"/>
    </source>
</evidence>
<dbReference type="GO" id="GO:0016757">
    <property type="term" value="F:glycosyltransferase activity"/>
    <property type="evidence" value="ECO:0007669"/>
    <property type="project" value="UniProtKB-KW"/>
</dbReference>
<keyword evidence="1" id="KW-1133">Transmembrane helix</keyword>
<feature type="transmembrane region" description="Helical" evidence="1">
    <location>
        <begin position="291"/>
        <end position="311"/>
    </location>
</feature>
<dbReference type="InterPro" id="IPR029044">
    <property type="entry name" value="Nucleotide-diphossugar_trans"/>
</dbReference>
<feature type="transmembrane region" description="Helical" evidence="1">
    <location>
        <begin position="262"/>
        <end position="284"/>
    </location>
</feature>
<reference evidence="4" key="1">
    <citation type="journal article" date="2019" name="Int. J. Syst. Evol. Microbiol.">
        <title>The Global Catalogue of Microorganisms (GCM) 10K type strain sequencing project: providing services to taxonomists for standard genome sequencing and annotation.</title>
        <authorList>
            <consortium name="The Broad Institute Genomics Platform"/>
            <consortium name="The Broad Institute Genome Sequencing Center for Infectious Disease"/>
            <person name="Wu L."/>
            <person name="Ma J."/>
        </authorList>
    </citation>
    <scope>NUCLEOTIDE SEQUENCE [LARGE SCALE GENOMIC DNA]</scope>
    <source>
        <strain evidence="4">KCTC 23299</strain>
    </source>
</reference>
<feature type="transmembrane region" description="Helical" evidence="1">
    <location>
        <begin position="353"/>
        <end position="371"/>
    </location>
</feature>
<feature type="domain" description="Glycosyltransferase 2-like" evidence="2">
    <location>
        <begin position="4"/>
        <end position="189"/>
    </location>
</feature>
<keyword evidence="3" id="KW-0808">Transferase</keyword>
<dbReference type="PANTHER" id="PTHR43179:SF7">
    <property type="entry name" value="RHAMNOSYLTRANSFERASE WBBL"/>
    <property type="match status" value="1"/>
</dbReference>
<proteinExistence type="predicted"/>
<organism evidence="3 4">
    <name type="scientific">Terrimonas rubra</name>
    <dbReference type="NCBI Taxonomy" id="1035890"/>
    <lineage>
        <taxon>Bacteria</taxon>
        <taxon>Pseudomonadati</taxon>
        <taxon>Bacteroidota</taxon>
        <taxon>Chitinophagia</taxon>
        <taxon>Chitinophagales</taxon>
        <taxon>Chitinophagaceae</taxon>
        <taxon>Terrimonas</taxon>
    </lineage>
</organism>
<evidence type="ECO:0000256" key="1">
    <source>
        <dbReference type="SAM" id="Phobius"/>
    </source>
</evidence>
<dbReference type="EC" id="2.4.-.-" evidence="3"/>
<protein>
    <submittedName>
        <fullName evidence="3">Glycosyltransferase family 2 protein</fullName>
        <ecNumber evidence="3">2.4.-.-</ecNumber>
    </submittedName>
</protein>
<dbReference type="EMBL" id="JBHUOZ010000001">
    <property type="protein sequence ID" value="MFD2918987.1"/>
    <property type="molecule type" value="Genomic_DNA"/>
</dbReference>
<keyword evidence="1" id="KW-0812">Transmembrane</keyword>
<dbReference type="CDD" id="cd04186">
    <property type="entry name" value="GT_2_like_c"/>
    <property type="match status" value="1"/>
</dbReference>
<keyword evidence="3" id="KW-0328">Glycosyltransferase</keyword>
<dbReference type="Proteomes" id="UP001597511">
    <property type="component" value="Unassembled WGS sequence"/>
</dbReference>
<evidence type="ECO:0000313" key="4">
    <source>
        <dbReference type="Proteomes" id="UP001597511"/>
    </source>
</evidence>
<dbReference type="RefSeq" id="WP_386095699.1">
    <property type="nucleotide sequence ID" value="NZ_JBHUOZ010000001.1"/>
</dbReference>
<comment type="caution">
    <text evidence="3">The sequence shown here is derived from an EMBL/GenBank/DDBJ whole genome shotgun (WGS) entry which is preliminary data.</text>
</comment>
<feature type="transmembrane region" description="Helical" evidence="1">
    <location>
        <begin position="542"/>
        <end position="562"/>
    </location>
</feature>
<dbReference type="SUPFAM" id="SSF53448">
    <property type="entry name" value="Nucleotide-diphospho-sugar transferases"/>
    <property type="match status" value="1"/>
</dbReference>
<sequence>MDISVIIVNYNVKYFLEQCLYSVQAALSKVQGEIIVVDNNSTDDSITYLQPRFAGVQIIANKENTGFAKACNQGLAIAKGKYILFLNPDTIVPEDCFEKCIAFFNDTPDAGALGIKMIDGSGTFLKESKRSFPSPLTSLFKLSGLSALFPKSKLFGRYHLGHLDNDKNHAVSVLAGAFMMIRKSILDTIGGFDETFFMYGEDIDLSYRIEEAGYRNYYFAGSTIIHFKGESTKKGSMNYVHLFYNAMSIFVRKHYGQGKAGVFSSLIHIAIWFRAVFSAIGGFMRKYGIPLFDIGLIILSFLAVKFVWAGWIKPDTIYSTELFWSAIPAFAIVYLITAYYAGLYDGKYKASELLSTTLIATVVLLAVYALLPEHLRFSRGIILFGGLLGFVFIGLFRYVLINLGVINSQRREEEHYKTIVVADPQAYNQLIDLMKRTHLPERILGRINPPGMEEPALAQWPDIHELRTSIPYHEIIYCGNSVRYSDIINQIQDLPKGIKVKIHAAGSQSLVGSHSKNITGEAVTHEQAFNLSNPHTQRLKRLTDVCVALLLLLSFPVHLFLVKKPFGLLYNSFAVLLGNKTWIGYAASGAGLPVLRPGIVASNGVPVKKQKVISFDSLYLLDFWYARDFVALNDIQILRNAYRNLGD</sequence>
<dbReference type="InterPro" id="IPR001173">
    <property type="entry name" value="Glyco_trans_2-like"/>
</dbReference>
<evidence type="ECO:0000313" key="3">
    <source>
        <dbReference type="EMBL" id="MFD2918987.1"/>
    </source>
</evidence>
<keyword evidence="4" id="KW-1185">Reference proteome</keyword>
<keyword evidence="1" id="KW-0472">Membrane</keyword>
<feature type="transmembrane region" description="Helical" evidence="1">
    <location>
        <begin position="377"/>
        <end position="400"/>
    </location>
</feature>
<dbReference type="Pfam" id="PF00535">
    <property type="entry name" value="Glycos_transf_2"/>
    <property type="match status" value="1"/>
</dbReference>
<gene>
    <name evidence="3" type="ORF">ACFS6H_04635</name>
</gene>
<accession>A0ABW6A2L7</accession>
<name>A0ABW6A2L7_9BACT</name>
<feature type="transmembrane region" description="Helical" evidence="1">
    <location>
        <begin position="323"/>
        <end position="341"/>
    </location>
</feature>
<dbReference type="PANTHER" id="PTHR43179">
    <property type="entry name" value="RHAMNOSYLTRANSFERASE WBBL"/>
    <property type="match status" value="1"/>
</dbReference>